<comment type="caution">
    <text evidence="1">The sequence shown here is derived from an EMBL/GenBank/DDBJ whole genome shotgun (WGS) entry which is preliminary data.</text>
</comment>
<name>A0A842I9L7_9RHOB</name>
<organism evidence="1 2">
    <name type="scientific">Paragemmobacter straminiformis</name>
    <dbReference type="NCBI Taxonomy" id="2045119"/>
    <lineage>
        <taxon>Bacteria</taxon>
        <taxon>Pseudomonadati</taxon>
        <taxon>Pseudomonadota</taxon>
        <taxon>Alphaproteobacteria</taxon>
        <taxon>Rhodobacterales</taxon>
        <taxon>Paracoccaceae</taxon>
        <taxon>Paragemmobacter</taxon>
    </lineage>
</organism>
<proteinExistence type="predicted"/>
<gene>
    <name evidence="1" type="ORF">H7F16_09200</name>
</gene>
<keyword evidence="2" id="KW-1185">Reference proteome</keyword>
<dbReference type="EMBL" id="JACLQD010000002">
    <property type="protein sequence ID" value="MBC2835678.1"/>
    <property type="molecule type" value="Genomic_DNA"/>
</dbReference>
<evidence type="ECO:0008006" key="3">
    <source>
        <dbReference type="Google" id="ProtNLM"/>
    </source>
</evidence>
<accession>A0A842I9L7</accession>
<reference evidence="1 2" key="1">
    <citation type="journal article" date="2017" name="Int. J. Syst. Evol. Microbiol.">
        <title>Gemmobacter straminiformis sp. nov., isolated from an artificial fountain.</title>
        <authorList>
            <person name="Kang J.Y."/>
            <person name="Kim M.J."/>
            <person name="Chun J."/>
            <person name="Son K.P."/>
            <person name="Jahng K.Y."/>
        </authorList>
    </citation>
    <scope>NUCLEOTIDE SEQUENCE [LARGE SCALE GENOMIC DNA]</scope>
    <source>
        <strain evidence="1 2">CAM-8</strain>
    </source>
</reference>
<dbReference type="RefSeq" id="WP_185797260.1">
    <property type="nucleotide sequence ID" value="NZ_JACLQD010000002.1"/>
</dbReference>
<sequence length="225" mass="24478">MAEAFVLAAFAALLGAVLLLSRRRQGRVLARRAALLDPCRRLFADTRLRCDAFGFPRMAGTRDGLSYDIQIVPDALAVRKLPALWLLVSLPQSMPVAFTLHLMLRPTGAEGFTRFRSLPNQHDLPAGFPADAALRSDDPVALALAPLLQPLVTLWGDTLKEIILSPKGLRLTLLLEEADRKTYLILRETDLGQTPVNPAALSRALDALAGLRAALHAPAPERQVA</sequence>
<evidence type="ECO:0000313" key="2">
    <source>
        <dbReference type="Proteomes" id="UP000555411"/>
    </source>
</evidence>
<dbReference type="Proteomes" id="UP000555411">
    <property type="component" value="Unassembled WGS sequence"/>
</dbReference>
<dbReference type="AlphaFoldDB" id="A0A842I9L7"/>
<evidence type="ECO:0000313" key="1">
    <source>
        <dbReference type="EMBL" id="MBC2835678.1"/>
    </source>
</evidence>
<protein>
    <recommendedName>
        <fullName evidence="3">DUF3137 domain-containing protein</fullName>
    </recommendedName>
</protein>